<comment type="caution">
    <text evidence="1">The sequence shown here is derived from an EMBL/GenBank/DDBJ whole genome shotgun (WGS) entry which is preliminary data.</text>
</comment>
<organism evidence="1 2">
    <name type="scientific">Trichinella nativa</name>
    <dbReference type="NCBI Taxonomy" id="6335"/>
    <lineage>
        <taxon>Eukaryota</taxon>
        <taxon>Metazoa</taxon>
        <taxon>Ecdysozoa</taxon>
        <taxon>Nematoda</taxon>
        <taxon>Enoplea</taxon>
        <taxon>Dorylaimia</taxon>
        <taxon>Trichinellida</taxon>
        <taxon>Trichinellidae</taxon>
        <taxon>Trichinella</taxon>
    </lineage>
</organism>
<accession>A0A1Y3E9L2</accession>
<proteinExistence type="predicted"/>
<protein>
    <submittedName>
        <fullName evidence="1">Uncharacterized protein</fullName>
    </submittedName>
</protein>
<dbReference type="Proteomes" id="UP000243006">
    <property type="component" value="Unassembled WGS sequence"/>
</dbReference>
<sequence>MKLKSKDIALQFKKSYNNEHQCQVCCEFVKTANRQRVV</sequence>
<evidence type="ECO:0000313" key="1">
    <source>
        <dbReference type="EMBL" id="OUC41812.1"/>
    </source>
</evidence>
<evidence type="ECO:0000313" key="2">
    <source>
        <dbReference type="Proteomes" id="UP000243006"/>
    </source>
</evidence>
<feature type="non-terminal residue" evidence="1">
    <location>
        <position position="38"/>
    </location>
</feature>
<reference evidence="1 2" key="1">
    <citation type="submission" date="2015-04" db="EMBL/GenBank/DDBJ databases">
        <title>Draft genome of the roundworm Trichinella nativa.</title>
        <authorList>
            <person name="Mitreva M."/>
        </authorList>
    </citation>
    <scope>NUCLEOTIDE SEQUENCE [LARGE SCALE GENOMIC DNA]</scope>
    <source>
        <strain evidence="1 2">ISS45</strain>
    </source>
</reference>
<name>A0A1Y3E9L2_9BILA</name>
<gene>
    <name evidence="1" type="ORF">D917_10676</name>
</gene>
<dbReference type="AlphaFoldDB" id="A0A1Y3E9L2"/>
<dbReference type="EMBL" id="LVZM01019523">
    <property type="protein sequence ID" value="OUC41812.1"/>
    <property type="molecule type" value="Genomic_DNA"/>
</dbReference>